<feature type="transmembrane region" description="Helical" evidence="5">
    <location>
        <begin position="55"/>
        <end position="76"/>
    </location>
</feature>
<feature type="transmembrane region" description="Helical" evidence="5">
    <location>
        <begin position="347"/>
        <end position="366"/>
    </location>
</feature>
<dbReference type="Proteomes" id="UP000631535">
    <property type="component" value="Unassembled WGS sequence"/>
</dbReference>
<feature type="domain" description="Major facilitator superfamily (MFS) profile" evidence="6">
    <location>
        <begin position="18"/>
        <end position="400"/>
    </location>
</feature>
<feature type="transmembrane region" description="Helical" evidence="5">
    <location>
        <begin position="309"/>
        <end position="326"/>
    </location>
</feature>
<evidence type="ECO:0000256" key="5">
    <source>
        <dbReference type="SAM" id="Phobius"/>
    </source>
</evidence>
<evidence type="ECO:0000256" key="3">
    <source>
        <dbReference type="ARBA" id="ARBA00022989"/>
    </source>
</evidence>
<feature type="transmembrane region" description="Helical" evidence="5">
    <location>
        <begin position="172"/>
        <end position="192"/>
    </location>
</feature>
<gene>
    <name evidence="7" type="ORF">GCM10012287_41730</name>
</gene>
<keyword evidence="4 5" id="KW-0472">Membrane</keyword>
<evidence type="ECO:0000313" key="7">
    <source>
        <dbReference type="EMBL" id="GGO53940.1"/>
    </source>
</evidence>
<dbReference type="RefSeq" id="WP_189038721.1">
    <property type="nucleotide sequence ID" value="NZ_BMMP01000014.1"/>
</dbReference>
<evidence type="ECO:0000313" key="8">
    <source>
        <dbReference type="Proteomes" id="UP000631535"/>
    </source>
</evidence>
<evidence type="ECO:0000256" key="4">
    <source>
        <dbReference type="ARBA" id="ARBA00023136"/>
    </source>
</evidence>
<dbReference type="PANTHER" id="PTHR42910">
    <property type="entry name" value="TRANSPORTER SCO4007-RELATED"/>
    <property type="match status" value="1"/>
</dbReference>
<dbReference type="PROSITE" id="PS50850">
    <property type="entry name" value="MFS"/>
    <property type="match status" value="1"/>
</dbReference>
<dbReference type="Pfam" id="PF07690">
    <property type="entry name" value="MFS_1"/>
    <property type="match status" value="1"/>
</dbReference>
<keyword evidence="2 5" id="KW-0812">Transmembrane</keyword>
<dbReference type="InterPro" id="IPR036259">
    <property type="entry name" value="MFS_trans_sf"/>
</dbReference>
<feature type="transmembrane region" description="Helical" evidence="5">
    <location>
        <begin position="372"/>
        <end position="394"/>
    </location>
</feature>
<comment type="caution">
    <text evidence="7">The sequence shown here is derived from an EMBL/GenBank/DDBJ whole genome shotgun (WGS) entry which is preliminary data.</text>
</comment>
<protein>
    <submittedName>
        <fullName evidence="7">Permease</fullName>
    </submittedName>
</protein>
<evidence type="ECO:0000256" key="1">
    <source>
        <dbReference type="ARBA" id="ARBA00004651"/>
    </source>
</evidence>
<evidence type="ECO:0000259" key="6">
    <source>
        <dbReference type="PROSITE" id="PS50850"/>
    </source>
</evidence>
<evidence type="ECO:0000256" key="2">
    <source>
        <dbReference type="ARBA" id="ARBA00022692"/>
    </source>
</evidence>
<accession>A0ABQ2MLF1</accession>
<keyword evidence="3 5" id="KW-1133">Transmembrane helix</keyword>
<dbReference type="InterPro" id="IPR020846">
    <property type="entry name" value="MFS_dom"/>
</dbReference>
<dbReference type="InterPro" id="IPR011701">
    <property type="entry name" value="MFS"/>
</dbReference>
<feature type="transmembrane region" description="Helical" evidence="5">
    <location>
        <begin position="17"/>
        <end position="35"/>
    </location>
</feature>
<feature type="transmembrane region" description="Helical" evidence="5">
    <location>
        <begin position="83"/>
        <end position="102"/>
    </location>
</feature>
<dbReference type="Gene3D" id="1.20.1250.20">
    <property type="entry name" value="MFS general substrate transporter like domains"/>
    <property type="match status" value="1"/>
</dbReference>
<feature type="transmembrane region" description="Helical" evidence="5">
    <location>
        <begin position="226"/>
        <end position="249"/>
    </location>
</feature>
<keyword evidence="8" id="KW-1185">Reference proteome</keyword>
<organism evidence="7 8">
    <name type="scientific">Streptomyces daqingensis</name>
    <dbReference type="NCBI Taxonomy" id="1472640"/>
    <lineage>
        <taxon>Bacteria</taxon>
        <taxon>Bacillati</taxon>
        <taxon>Actinomycetota</taxon>
        <taxon>Actinomycetes</taxon>
        <taxon>Kitasatosporales</taxon>
        <taxon>Streptomycetaceae</taxon>
        <taxon>Streptomyces</taxon>
    </lineage>
</organism>
<sequence length="400" mass="40825">MTVEAPPAPGRSGLSRGITLTFAVAGALTVANIYFPQPLLDAIASGLGVSDSAAGLVAMAAQVGYAIGISLVVPLADAARLRRLVTVLLVLTTAGLLAAAAAPNLATLTVATVALSTTTVIPQILMPTAASMAGPEHSGRAVGTIGIGLTLGSTLSRTLSGTVVELSDDWRTAYLVAAVLTGGLVLFLPRLLPERRRGSGEGVPYRKLIGSMPGLLVAHAELRLSAYLGATVSAAFAAFWATLAFHLAGPSFGKGVAWAGLFGLFSLPAALLSYSAGRLSDERGPYFGNMLALGCAGVAFLLLGTAGDTSMAALVIGANLLVYGGNCTQIANQVRIFRLDERIRARLNTLFMLVSFVGGAVGTMIGTALYQAYGWTGMVLGCSGFLFLAAGGLVRGRRLG</sequence>
<feature type="transmembrane region" description="Helical" evidence="5">
    <location>
        <begin position="286"/>
        <end position="303"/>
    </location>
</feature>
<dbReference type="SUPFAM" id="SSF103473">
    <property type="entry name" value="MFS general substrate transporter"/>
    <property type="match status" value="1"/>
</dbReference>
<reference evidence="8" key="1">
    <citation type="journal article" date="2019" name="Int. J. Syst. Evol. Microbiol.">
        <title>The Global Catalogue of Microorganisms (GCM) 10K type strain sequencing project: providing services to taxonomists for standard genome sequencing and annotation.</title>
        <authorList>
            <consortium name="The Broad Institute Genomics Platform"/>
            <consortium name="The Broad Institute Genome Sequencing Center for Infectious Disease"/>
            <person name="Wu L."/>
            <person name="Ma J."/>
        </authorList>
    </citation>
    <scope>NUCLEOTIDE SEQUENCE [LARGE SCALE GENOMIC DNA]</scope>
    <source>
        <strain evidence="8">CGMCC 4.7178</strain>
    </source>
</reference>
<dbReference type="EMBL" id="BMMP01000014">
    <property type="protein sequence ID" value="GGO53940.1"/>
    <property type="molecule type" value="Genomic_DNA"/>
</dbReference>
<name>A0ABQ2MLF1_9ACTN</name>
<comment type="subcellular location">
    <subcellularLocation>
        <location evidence="1">Cell membrane</location>
        <topology evidence="1">Multi-pass membrane protein</topology>
    </subcellularLocation>
</comment>
<dbReference type="PANTHER" id="PTHR42910:SF1">
    <property type="entry name" value="MAJOR FACILITATOR SUPERFAMILY (MFS) PROFILE DOMAIN-CONTAINING PROTEIN"/>
    <property type="match status" value="1"/>
</dbReference>
<feature type="transmembrane region" description="Helical" evidence="5">
    <location>
        <begin position="255"/>
        <end position="274"/>
    </location>
</feature>
<proteinExistence type="predicted"/>